<dbReference type="AlphaFoldDB" id="A0A6J8D2M6"/>
<dbReference type="Proteomes" id="UP000507470">
    <property type="component" value="Unassembled WGS sequence"/>
</dbReference>
<dbReference type="OrthoDB" id="1047367at2759"/>
<name>A0A6J8D2M6_MYTCO</name>
<gene>
    <name evidence="1" type="ORF">MCOR_35455</name>
</gene>
<organism evidence="1 2">
    <name type="scientific">Mytilus coruscus</name>
    <name type="common">Sea mussel</name>
    <dbReference type="NCBI Taxonomy" id="42192"/>
    <lineage>
        <taxon>Eukaryota</taxon>
        <taxon>Metazoa</taxon>
        <taxon>Spiralia</taxon>
        <taxon>Lophotrochozoa</taxon>
        <taxon>Mollusca</taxon>
        <taxon>Bivalvia</taxon>
        <taxon>Autobranchia</taxon>
        <taxon>Pteriomorphia</taxon>
        <taxon>Mytilida</taxon>
        <taxon>Mytiloidea</taxon>
        <taxon>Mytilidae</taxon>
        <taxon>Mytilinae</taxon>
        <taxon>Mytilus</taxon>
    </lineage>
</organism>
<keyword evidence="2" id="KW-1185">Reference proteome</keyword>
<evidence type="ECO:0000313" key="1">
    <source>
        <dbReference type="EMBL" id="CAC5401364.1"/>
    </source>
</evidence>
<reference evidence="1 2" key="1">
    <citation type="submission" date="2020-06" db="EMBL/GenBank/DDBJ databases">
        <authorList>
            <person name="Li R."/>
            <person name="Bekaert M."/>
        </authorList>
    </citation>
    <scope>NUCLEOTIDE SEQUENCE [LARGE SCALE GENOMIC DNA]</scope>
    <source>
        <strain evidence="2">wild</strain>
    </source>
</reference>
<dbReference type="EMBL" id="CACVKT020006394">
    <property type="protein sequence ID" value="CAC5401364.1"/>
    <property type="molecule type" value="Genomic_DNA"/>
</dbReference>
<proteinExistence type="predicted"/>
<sequence length="203" mass="23670">MADGSIVKEAALRYQRRRPRPLIPLVRDESMEESEGSTTPLTLEQRTAESFTTVPTIQTLRRPKFVDRQLQFRNTAFCLPFIQCKFQTREAKALINTCVLSSIINRRFYQDLFFEEASFQPYDIARGVPFVINNRLIHFDFIIRGDVPDLVLGLDFFTQLECALDFGTRQFIVRQDPQVSTTLLCERELPLRYRNVHNLLASF</sequence>
<evidence type="ECO:0000313" key="2">
    <source>
        <dbReference type="Proteomes" id="UP000507470"/>
    </source>
</evidence>
<dbReference type="InterPro" id="IPR021109">
    <property type="entry name" value="Peptidase_aspartic_dom_sf"/>
</dbReference>
<protein>
    <submittedName>
        <fullName evidence="1">Uncharacterized protein</fullName>
    </submittedName>
</protein>
<dbReference type="Gene3D" id="2.40.70.10">
    <property type="entry name" value="Acid Proteases"/>
    <property type="match status" value="1"/>
</dbReference>
<accession>A0A6J8D2M6</accession>